<organism evidence="2 3">
    <name type="scientific">Lactobacillus phage Lb338-1</name>
    <dbReference type="NCBI Taxonomy" id="2892342"/>
    <lineage>
        <taxon>Viruses</taxon>
        <taxon>Duplodnaviria</taxon>
        <taxon>Heunggongvirae</taxon>
        <taxon>Uroviricota</taxon>
        <taxon>Caudoviricetes</taxon>
        <taxon>Herelleviridae</taxon>
        <taxon>Mooreparkvirus</taxon>
        <taxon>Mooreparkvirus Lb3381</taxon>
    </lineage>
</organism>
<dbReference type="RefSeq" id="YP_002790819.1">
    <property type="nucleotide sequence ID" value="NC_012530.1"/>
</dbReference>
<keyword evidence="2" id="KW-0269">Exonuclease</keyword>
<accession>C1KFQ0</accession>
<dbReference type="Gene3D" id="3.60.21.10">
    <property type="match status" value="1"/>
</dbReference>
<feature type="domain" description="Calcineurin-like phosphoesterase" evidence="1">
    <location>
        <begin position="5"/>
        <end position="209"/>
    </location>
</feature>
<keyword evidence="2" id="KW-0378">Hydrolase</keyword>
<protein>
    <submittedName>
        <fullName evidence="2">Putative exonuclease</fullName>
    </submittedName>
</protein>
<dbReference type="OrthoDB" id="3083at10239"/>
<dbReference type="SUPFAM" id="SSF56300">
    <property type="entry name" value="Metallo-dependent phosphatases"/>
    <property type="match status" value="1"/>
</dbReference>
<dbReference type="EMBL" id="FJ822135">
    <property type="protein sequence ID" value="ACO37061.1"/>
    <property type="molecule type" value="Genomic_DNA"/>
</dbReference>
<keyword evidence="2" id="KW-0540">Nuclease</keyword>
<gene>
    <name evidence="2" type="ORF">lb338_phage_140</name>
</gene>
<dbReference type="Proteomes" id="UP000001878">
    <property type="component" value="Segment"/>
</dbReference>
<dbReference type="KEGG" id="vg:7750995"/>
<sequence>MKGLVFFTDFHAHLWSEFANPVPDPKLVNDRFSQQIETLNDIFKFADEHQYGVVHGGDLFHARSSVDTRVINAVFKTIASYKNVPTILLRGNHDSVSNQMDSPASIDIFNQLPNVTVIDTPTYKDIAVDGERVHIEFMPYGEDIPNMKKCLDEQSKRTAQENADINLEVAHLGIDGAKQGLSTHRLAFAFGVADLHPESYDAVYVGHIHLRQKLADNMWYGGSTMQLTFNDQGQEKGYDVLTINNGKPSWKFFKANYTPFITLDSWSKEDEKKFKNYYVRLQLPEDKAKQLAPESNIRLEAKVKVDNKVRMDIDSNTSPIKVTESYMGKYYPSLSKVAESVIMSALGGENND</sequence>
<dbReference type="PANTHER" id="PTHR30337:SF0">
    <property type="entry name" value="NUCLEASE SBCCD SUBUNIT D"/>
    <property type="match status" value="1"/>
</dbReference>
<dbReference type="Pfam" id="PF00149">
    <property type="entry name" value="Metallophos"/>
    <property type="match status" value="1"/>
</dbReference>
<evidence type="ECO:0000313" key="3">
    <source>
        <dbReference type="Proteomes" id="UP000001878"/>
    </source>
</evidence>
<dbReference type="InterPro" id="IPR029052">
    <property type="entry name" value="Metallo-depent_PP-like"/>
</dbReference>
<dbReference type="PANTHER" id="PTHR30337">
    <property type="entry name" value="COMPONENT OF ATP-DEPENDENT DSDNA EXONUCLEASE"/>
    <property type="match status" value="1"/>
</dbReference>
<evidence type="ECO:0000313" key="2">
    <source>
        <dbReference type="EMBL" id="ACO37061.1"/>
    </source>
</evidence>
<name>C1KFQ0_9CAUD</name>
<evidence type="ECO:0000259" key="1">
    <source>
        <dbReference type="Pfam" id="PF00149"/>
    </source>
</evidence>
<dbReference type="InterPro" id="IPR004843">
    <property type="entry name" value="Calcineurin-like_PHP"/>
</dbReference>
<dbReference type="InterPro" id="IPR050535">
    <property type="entry name" value="DNA_Repair-Maintenance_Comp"/>
</dbReference>
<keyword evidence="3" id="KW-1185">Reference proteome</keyword>
<reference evidence="2 3" key="1">
    <citation type="journal article" date="2009" name="Gene">
        <title>Genome of a virulent bacteriophage Lb338-1 that lyses the probiotic Lactobacillus paracasei cheese strain.</title>
        <authorList>
            <person name="Alemayehu D."/>
            <person name="Ross R.P."/>
            <person name="O'Sullivan O."/>
            <person name="Coffey A."/>
            <person name="Stanton C."/>
            <person name="Fitzgerald G.F."/>
            <person name="McAuliffe O."/>
        </authorList>
    </citation>
    <scope>NUCLEOTIDE SEQUENCE [LARGE SCALE GENOMIC DNA]</scope>
    <source>
        <strain evidence="2">Lb338-1</strain>
    </source>
</reference>
<dbReference type="GeneID" id="7750995"/>
<dbReference type="GO" id="GO:0004527">
    <property type="term" value="F:exonuclease activity"/>
    <property type="evidence" value="ECO:0007669"/>
    <property type="project" value="UniProtKB-KW"/>
</dbReference>
<proteinExistence type="predicted"/>